<accession>A0A5Q4ZWX6</accession>
<dbReference type="EMBL" id="LR721750">
    <property type="protein sequence ID" value="VVV03771.1"/>
    <property type="molecule type" value="Genomic_DNA"/>
</dbReference>
<protein>
    <submittedName>
        <fullName evidence="1">Uncharacterized protein</fullName>
    </submittedName>
</protein>
<sequence length="88" mass="10035">MKALGQEYISVNLDKYHSDAITLRKSILEGGKYLVEHDEETTLSFLHTLIEGEVPSYAARVADLDQQFNGCIKSIVTYKEQLKQRSKM</sequence>
<organism evidence="1">
    <name type="scientific">Aliivibrio wodanis</name>
    <dbReference type="NCBI Taxonomy" id="80852"/>
    <lineage>
        <taxon>Bacteria</taxon>
        <taxon>Pseudomonadati</taxon>
        <taxon>Pseudomonadota</taxon>
        <taxon>Gammaproteobacteria</taxon>
        <taxon>Vibrionales</taxon>
        <taxon>Vibrionaceae</taxon>
        <taxon>Aliivibrio</taxon>
    </lineage>
</organism>
<dbReference type="AlphaFoldDB" id="A0A5Q4ZWX6"/>
<gene>
    <name evidence="1" type="ORF">AW0309160_01154</name>
</gene>
<name>A0A5Q4ZWX6_9GAMM</name>
<proteinExistence type="predicted"/>
<reference evidence="1" key="1">
    <citation type="submission" date="2019-09" db="EMBL/GenBank/DDBJ databases">
        <authorList>
            <person name="Hjerde E."/>
        </authorList>
    </citation>
    <scope>NUCLEOTIDE SEQUENCE</scope>
    <source>
        <strain evidence="1">06/09/160</strain>
    </source>
</reference>
<evidence type="ECO:0000313" key="1">
    <source>
        <dbReference type="EMBL" id="VVV03771.1"/>
    </source>
</evidence>